<protein>
    <submittedName>
        <fullName evidence="1">Uncharacterized protein</fullName>
    </submittedName>
</protein>
<keyword evidence="2" id="KW-1185">Reference proteome</keyword>
<evidence type="ECO:0000313" key="2">
    <source>
        <dbReference type="Proteomes" id="UP001060085"/>
    </source>
</evidence>
<gene>
    <name evidence="1" type="ORF">M9H77_19353</name>
</gene>
<comment type="caution">
    <text evidence="1">The sequence shown here is derived from an EMBL/GenBank/DDBJ whole genome shotgun (WGS) entry which is preliminary data.</text>
</comment>
<dbReference type="EMBL" id="CM044704">
    <property type="protein sequence ID" value="KAI5669500.1"/>
    <property type="molecule type" value="Genomic_DNA"/>
</dbReference>
<sequence>MAKKNVFFSGKMCGGTTIENEVERISRDDRSSHSISSGILPSLGAHSNRKAKLRPFIISPLDSRYRAWETWLIFLVFYTAWVSPFEFGFLDLAKGPLSITDNVVNAFFAIDIFLTFFVAYLDKSTYLLIDEKKLIAVRYAKTWLFFDVISTVPSELARKVLPHPLKDYGYFNMLRLWRLRRVSKMFARLEKDRNFNYFWVRCAKLICVTLFAVHCAACFYYLLAARSSDPKSTWIGSVMENFEQDTLFVRYVTSMYWSITTLTTTGYGDLHAVSTQEKIFDIFYMLFNLGLTAYIIGNMTNLVVHGTSRTRRFRDTLQAATSFAQRNQLPVRLQDQMVAHLSLRYRTDSEGLQQQEILDVLPKAIRSSISHYLFYSLVDKVYLFQGVSNDLLFQLVSEMKPEYFPPREDVILQNEAPTDLYILVTGAVDLILLRNGAEQVVGDLKTGDVCGEIGVLCYRPQLFTVRTKRLSQLLRLNRTAFLNIVQANVGDGTIIMNNLLQHLKEKRDPLTESILAETEHMLAQGRMDVPLSLCFAAMRGDDLLLNQLLKRGTDPNELDSNGRTALHIAAGLGNMECIALLLDYGADPNRKDSEGNVPLWDAILGRHDPAIKLLKDNGAKLSSGDVGNFACLAIEQNDMELLKDIVKHGGDIRLLNSIGTTALHTAISEENAEIVKFLIERGADVDKPDAHGWTPRALADYQGNDEMKTLLKTDGKPSEQHVTFPDLHGLPYLKKHQSEPTIPPSTQEVSLHTVREPASSGRLRRRVSTFQNSLFGVMSAANKPKGGNGLPQSPFSPMDLPNRARVMISCPESGNMAERLVLLPDTIQELLDIGEMKFGFCPTKVLTKDGALVEDQVVIRDGDHLILAGDGPPKRASSL</sequence>
<proteinExistence type="predicted"/>
<dbReference type="Proteomes" id="UP001060085">
    <property type="component" value="Linkage Group LG04"/>
</dbReference>
<reference evidence="2" key="1">
    <citation type="journal article" date="2023" name="Nat. Plants">
        <title>Single-cell RNA sequencing provides a high-resolution roadmap for understanding the multicellular compartmentation of specialized metabolism.</title>
        <authorList>
            <person name="Sun S."/>
            <person name="Shen X."/>
            <person name="Li Y."/>
            <person name="Li Y."/>
            <person name="Wang S."/>
            <person name="Li R."/>
            <person name="Zhang H."/>
            <person name="Shen G."/>
            <person name="Guo B."/>
            <person name="Wei J."/>
            <person name="Xu J."/>
            <person name="St-Pierre B."/>
            <person name="Chen S."/>
            <person name="Sun C."/>
        </authorList>
    </citation>
    <scope>NUCLEOTIDE SEQUENCE [LARGE SCALE GENOMIC DNA]</scope>
</reference>
<organism evidence="1 2">
    <name type="scientific">Catharanthus roseus</name>
    <name type="common">Madagascar periwinkle</name>
    <name type="synonym">Vinca rosea</name>
    <dbReference type="NCBI Taxonomy" id="4058"/>
    <lineage>
        <taxon>Eukaryota</taxon>
        <taxon>Viridiplantae</taxon>
        <taxon>Streptophyta</taxon>
        <taxon>Embryophyta</taxon>
        <taxon>Tracheophyta</taxon>
        <taxon>Spermatophyta</taxon>
        <taxon>Magnoliopsida</taxon>
        <taxon>eudicotyledons</taxon>
        <taxon>Gunneridae</taxon>
        <taxon>Pentapetalae</taxon>
        <taxon>asterids</taxon>
        <taxon>lamiids</taxon>
        <taxon>Gentianales</taxon>
        <taxon>Apocynaceae</taxon>
        <taxon>Rauvolfioideae</taxon>
        <taxon>Vinceae</taxon>
        <taxon>Catharanthinae</taxon>
        <taxon>Catharanthus</taxon>
    </lineage>
</organism>
<accession>A0ACC0BA24</accession>
<name>A0ACC0BA24_CATRO</name>
<evidence type="ECO:0000313" key="1">
    <source>
        <dbReference type="EMBL" id="KAI5669500.1"/>
    </source>
</evidence>